<feature type="compositionally biased region" description="Polar residues" evidence="1">
    <location>
        <begin position="158"/>
        <end position="176"/>
    </location>
</feature>
<evidence type="ECO:0000313" key="2">
    <source>
        <dbReference type="EMBL" id="WAQ97281.1"/>
    </source>
</evidence>
<feature type="compositionally biased region" description="Basic and acidic residues" evidence="1">
    <location>
        <begin position="146"/>
        <end position="157"/>
    </location>
</feature>
<sequence>MGTQNLQKEPEKSAGMQVEQSAQSPCPPTSGKAPGVEPLNAATISFKITNCGSTQNHYLKNNLGENFNNVLRQSRTWVVKKNPKFFWRDKEAVIATVTKTREKGATEVENRLQEYEETVTEKQMTMLPFVSKEGLSKYTTPLQIDQTEKQQRDDSLRQQKGQSSYQVASKTATRTAPAQAPGPVEMEETPLTETTNEEDQAGSPVRTGSSQRMNDRISMEMQQGRVLQGNLELLLHVTSDLKFALFPGEIS</sequence>
<keyword evidence="3" id="KW-1185">Reference proteome</keyword>
<feature type="region of interest" description="Disordered" evidence="1">
    <location>
        <begin position="142"/>
        <end position="214"/>
    </location>
</feature>
<name>A0ABY7DL12_MYAAR</name>
<feature type="compositionally biased region" description="Acidic residues" evidence="1">
    <location>
        <begin position="185"/>
        <end position="200"/>
    </location>
</feature>
<protein>
    <submittedName>
        <fullName evidence="2">Uncharacterized protein</fullName>
    </submittedName>
</protein>
<accession>A0ABY7DL12</accession>
<evidence type="ECO:0000256" key="1">
    <source>
        <dbReference type="SAM" id="MobiDB-lite"/>
    </source>
</evidence>
<gene>
    <name evidence="2" type="ORF">MAR_029971</name>
</gene>
<dbReference type="Proteomes" id="UP001164746">
    <property type="component" value="Chromosome 2"/>
</dbReference>
<organism evidence="2 3">
    <name type="scientific">Mya arenaria</name>
    <name type="common">Soft-shell clam</name>
    <dbReference type="NCBI Taxonomy" id="6604"/>
    <lineage>
        <taxon>Eukaryota</taxon>
        <taxon>Metazoa</taxon>
        <taxon>Spiralia</taxon>
        <taxon>Lophotrochozoa</taxon>
        <taxon>Mollusca</taxon>
        <taxon>Bivalvia</taxon>
        <taxon>Autobranchia</taxon>
        <taxon>Heteroconchia</taxon>
        <taxon>Euheterodonta</taxon>
        <taxon>Imparidentia</taxon>
        <taxon>Neoheterodontei</taxon>
        <taxon>Myida</taxon>
        <taxon>Myoidea</taxon>
        <taxon>Myidae</taxon>
        <taxon>Mya</taxon>
    </lineage>
</organism>
<dbReference type="EMBL" id="CP111013">
    <property type="protein sequence ID" value="WAQ97281.1"/>
    <property type="molecule type" value="Genomic_DNA"/>
</dbReference>
<proteinExistence type="predicted"/>
<reference evidence="2" key="1">
    <citation type="submission" date="2022-11" db="EMBL/GenBank/DDBJ databases">
        <title>Centuries of genome instability and evolution in soft-shell clam transmissible cancer (bioRxiv).</title>
        <authorList>
            <person name="Hart S.F.M."/>
            <person name="Yonemitsu M.A."/>
            <person name="Giersch R.M."/>
            <person name="Beal B.F."/>
            <person name="Arriagada G."/>
            <person name="Davis B.W."/>
            <person name="Ostrander E.A."/>
            <person name="Goff S.P."/>
            <person name="Metzger M.J."/>
        </authorList>
    </citation>
    <scope>NUCLEOTIDE SEQUENCE</scope>
    <source>
        <strain evidence="2">MELC-2E11</strain>
        <tissue evidence="2">Siphon/mantle</tissue>
    </source>
</reference>
<feature type="region of interest" description="Disordered" evidence="1">
    <location>
        <begin position="1"/>
        <end position="37"/>
    </location>
</feature>
<evidence type="ECO:0000313" key="3">
    <source>
        <dbReference type="Proteomes" id="UP001164746"/>
    </source>
</evidence>